<keyword evidence="4" id="KW-1185">Reference proteome</keyword>
<evidence type="ECO:0000256" key="1">
    <source>
        <dbReference type="SAM" id="Phobius"/>
    </source>
</evidence>
<accession>D1B2W7</accession>
<sequence>MDFLVYIDKFLVWLMQKLKQLHLLIMNKISYGVTDNPNKYEALIPNENADEDGQYSQALLYALKTLKVNNIAISGAYGSGKSSFLRTFEKKNDVDWNYLHVSLATFKDLTGKVPTDEDKQLVEKSILQQIFYKECDKTIPYSRFKRIKNLKKSFLILHVVAIVFFLSYVFSIYFPTKASAFLQVSQADFISALNESKMLFLFIVLPIGLYYFYQFIKYLSNLKISKFNLKNGEMEVANKDKASILNEHLDEILYFFQVTQFNVVVVEDLDRFDNTEIFIKLRELNTLLNNSKDVGRRIIFIYAIKDDMFIDNKDRTKFFDFILPIIPYINSTSSYQKMKEKFKGEKVSDDFLRDIALYIDEMRLLINIHNEYKLYKNKIGNSEYFSAEKLLAMIIYKNFYPKDFALLHKGEGSLYTIFSKRLSWILSLSNDVTQKKHEKNDEITKRKELLAQERQKTVEELRMVYLLKIYQKVDSTQFNINNSRYFNISDISNQVQANIFEELINTQNIDRRYSFADIEKDVNNTHTYREREKLILEMSDEKLELLKKELEVLSAEEHKIKKYSISDLSKTTISDEIFLVIKDESLLKYLIREGYIDDEDYHWYISHFFEGSLTYKDREFVLAVKDGKMFPTDFELTNKKEIVLHLKESEFNSKAILNYNLVEYCVQKREENFLKDKFGSLFKKLADESEESREFVLSFVLVTVESAFFVKKIATLWKNLWFYIANESNVTQEKKEEYFKLLFQYLSVKELVTLNIEQSLKLYLQNNETLEKYTESDNKKFQSLIESLNVKYGYIENPTDNPPLFNFIYEENLYALNEKMINQVAYVKGKPERELSEALKTAHLTTLKTTYASKLVEYIGQNINEYIENVFLKIETNTQESEDVVIELLNNEDVKKENKLKIIQKEVVQIEDVSKLNDKEIWENVFSLNKATPTWDNVLYYYQEANELNKTLTDFFNEEENYSELSKNKMNNESTFTQEVLQRFSEVILLSNEISDTAYEFIVKGIWFFGWSNLKINNLSVKKVDILLENKKLKLAQENLDNLREYCVDKVIVLIESFKNELLEKIDEFELHISDYQQILNSQKFTVDEKLFFMEKADTSVFENQELAISTNNLYIKNSKQMPMALFEVLFEKSALKESLEILTLHIPYLELEKISEYLTQLDNPYSDLSQKGAKPIEFEASDLNQALIEALDNKRYISTSSLKKNKIIVNRKRA</sequence>
<dbReference type="AlphaFoldDB" id="D1B2W7"/>
<reference evidence="3 4" key="2">
    <citation type="journal article" date="2010" name="Stand. Genomic Sci.">
        <title>Complete genome sequence of Sulfurospirillum deleyianum type strain (5175).</title>
        <authorList>
            <person name="Sikorski J."/>
            <person name="Lapidus A."/>
            <person name="Copeland A."/>
            <person name="Glavina Del Rio T."/>
            <person name="Nolan M."/>
            <person name="Lucas S."/>
            <person name="Chen F."/>
            <person name="Tice H."/>
            <person name="Cheng J.F."/>
            <person name="Saunders E."/>
            <person name="Bruce D."/>
            <person name="Goodwin L."/>
            <person name="Pitluck S."/>
            <person name="Ovchinnikova G."/>
            <person name="Pati A."/>
            <person name="Ivanova N."/>
            <person name="Mavromatis K."/>
            <person name="Chen A."/>
            <person name="Palaniappan K."/>
            <person name="Chain P."/>
            <person name="Land M."/>
            <person name="Hauser L."/>
            <person name="Chang Y.J."/>
            <person name="Jeffries C.D."/>
            <person name="Brettin T."/>
            <person name="Detter J.C."/>
            <person name="Han C."/>
            <person name="Rohde M."/>
            <person name="Lang E."/>
            <person name="Spring S."/>
            <person name="Goker M."/>
            <person name="Bristow J."/>
            <person name="Eisen J.A."/>
            <person name="Markowitz V."/>
            <person name="Hugenholtz P."/>
            <person name="Kyrpides N.C."/>
            <person name="Klenk H.P."/>
        </authorList>
    </citation>
    <scope>NUCLEOTIDE SEQUENCE [LARGE SCALE GENOMIC DNA]</scope>
    <source>
        <strain evidence="4">ATCC 51133 / DSM 6946 / 5175</strain>
    </source>
</reference>
<dbReference type="OrthoDB" id="1701659at2"/>
<dbReference type="Pfam" id="PF20693">
    <property type="entry name" value="YobI-ATPase"/>
    <property type="match status" value="1"/>
</dbReference>
<gene>
    <name evidence="3" type="ordered locus">Sdel_1419</name>
</gene>
<evidence type="ECO:0000313" key="4">
    <source>
        <dbReference type="Proteomes" id="UP000002222"/>
    </source>
</evidence>
<keyword evidence="1" id="KW-1133">Transmembrane helix</keyword>
<dbReference type="HOGENOM" id="CLU_005044_0_0_7"/>
<dbReference type="RefSeq" id="WP_012857188.1">
    <property type="nucleotide sequence ID" value="NC_013512.1"/>
</dbReference>
<dbReference type="InterPro" id="IPR027417">
    <property type="entry name" value="P-loop_NTPase"/>
</dbReference>
<keyword evidence="1" id="KW-0472">Membrane</keyword>
<dbReference type="eggNOG" id="COG5290">
    <property type="taxonomic scope" value="Bacteria"/>
</dbReference>
<dbReference type="EMBL" id="CP001816">
    <property type="protein sequence ID" value="ACZ12437.1"/>
    <property type="molecule type" value="Genomic_DNA"/>
</dbReference>
<dbReference type="SUPFAM" id="SSF52540">
    <property type="entry name" value="P-loop containing nucleoside triphosphate hydrolases"/>
    <property type="match status" value="1"/>
</dbReference>
<feature type="domain" description="YobI-like P-loop NTPase" evidence="2">
    <location>
        <begin position="55"/>
        <end position="415"/>
    </location>
</feature>
<organism evidence="3 4">
    <name type="scientific">Sulfurospirillum deleyianum (strain ATCC 51133 / DSM 6946 / 5175)</name>
    <dbReference type="NCBI Taxonomy" id="525898"/>
    <lineage>
        <taxon>Bacteria</taxon>
        <taxon>Pseudomonadati</taxon>
        <taxon>Campylobacterota</taxon>
        <taxon>Epsilonproteobacteria</taxon>
        <taxon>Campylobacterales</taxon>
        <taxon>Sulfurospirillaceae</taxon>
        <taxon>Sulfurospirillum</taxon>
    </lineage>
</organism>
<dbReference type="STRING" id="525898.Sdel_1419"/>
<evidence type="ECO:0000259" key="2">
    <source>
        <dbReference type="Pfam" id="PF20693"/>
    </source>
</evidence>
<feature type="transmembrane region" description="Helical" evidence="1">
    <location>
        <begin position="198"/>
        <end position="216"/>
    </location>
</feature>
<dbReference type="KEGG" id="sdl:Sdel_1419"/>
<feature type="transmembrane region" description="Helical" evidence="1">
    <location>
        <begin position="153"/>
        <end position="174"/>
    </location>
</feature>
<name>D1B2W7_SULD5</name>
<dbReference type="InterPro" id="IPR048428">
    <property type="entry name" value="YobI-NTPase"/>
</dbReference>
<reference evidence="4" key="1">
    <citation type="submission" date="2009-11" db="EMBL/GenBank/DDBJ databases">
        <title>The complete genome of Sulfurospirillum deleyianum DSM 6946.</title>
        <authorList>
            <consortium name="US DOE Joint Genome Institute (JGI-PGF)"/>
            <person name="Lucas S."/>
            <person name="Copeland A."/>
            <person name="Lapidus A."/>
            <person name="Glavina del Rio T."/>
            <person name="Dalin E."/>
            <person name="Tice H."/>
            <person name="Bruce D."/>
            <person name="Goodwin L."/>
            <person name="Pitluck S."/>
            <person name="Kyrpides N."/>
            <person name="Mavromatis K."/>
            <person name="Ivanova N."/>
            <person name="Ovchinnikova G."/>
            <person name="Munk A.C."/>
            <person name="Lu M."/>
            <person name="Brettin T."/>
            <person name="Detter J.C."/>
            <person name="Han C."/>
            <person name="Tapia R."/>
            <person name="Larimer F."/>
            <person name="Land M."/>
            <person name="Hauser L."/>
            <person name="Markowitz V."/>
            <person name="Cheng J.F."/>
            <person name="Hugenholtz P."/>
            <person name="Woyke T."/>
            <person name="Wu D."/>
            <person name="Aumann P."/>
            <person name="Schneider S."/>
            <person name="Lang E."/>
            <person name="Spring S."/>
            <person name="Klenk H.P."/>
            <person name="Eisen J.A."/>
        </authorList>
    </citation>
    <scope>NUCLEOTIDE SEQUENCE [LARGE SCALE GENOMIC DNA]</scope>
    <source>
        <strain evidence="4">ATCC 51133 / DSM 6946 / 5175</strain>
    </source>
</reference>
<evidence type="ECO:0000313" key="3">
    <source>
        <dbReference type="EMBL" id="ACZ12437.1"/>
    </source>
</evidence>
<proteinExistence type="predicted"/>
<keyword evidence="1" id="KW-0812">Transmembrane</keyword>
<dbReference type="Proteomes" id="UP000002222">
    <property type="component" value="Chromosome"/>
</dbReference>
<protein>
    <recommendedName>
        <fullName evidence="2">YobI-like P-loop NTPase domain-containing protein</fullName>
    </recommendedName>
</protein>